<evidence type="ECO:0000256" key="6">
    <source>
        <dbReference type="ARBA" id="ARBA00023002"/>
    </source>
</evidence>
<dbReference type="InterPro" id="IPR036249">
    <property type="entry name" value="Thioredoxin-like_sf"/>
</dbReference>
<reference evidence="14" key="1">
    <citation type="submission" date="2021-05" db="EMBL/GenBank/DDBJ databases">
        <authorList>
            <person name="Alioto T."/>
            <person name="Alioto T."/>
            <person name="Gomez Garrido J."/>
        </authorList>
    </citation>
    <scope>NUCLEOTIDE SEQUENCE</scope>
</reference>
<keyword evidence="10" id="KW-1133">Transmembrane helix</keyword>
<evidence type="ECO:0000256" key="7">
    <source>
        <dbReference type="ARBA" id="ARBA00023157"/>
    </source>
</evidence>
<keyword evidence="5 10" id="KW-0274">FAD</keyword>
<keyword evidence="6 10" id="KW-0560">Oxidoreductase</keyword>
<dbReference type="CDD" id="cd02992">
    <property type="entry name" value="PDI_a_QSOX"/>
    <property type="match status" value="1"/>
</dbReference>
<dbReference type="FunFam" id="3.40.30.10:FF:000073">
    <property type="entry name" value="Sulfhydryl oxidase"/>
    <property type="match status" value="1"/>
</dbReference>
<keyword evidence="10" id="KW-0812">Transmembrane</keyword>
<dbReference type="Pfam" id="PF18371">
    <property type="entry name" value="FAD_SOX"/>
    <property type="match status" value="1"/>
</dbReference>
<dbReference type="EMBL" id="HBUF01210051">
    <property type="protein sequence ID" value="CAG6665258.1"/>
    <property type="molecule type" value="Transcribed_RNA"/>
</dbReference>
<dbReference type="InterPro" id="IPR017905">
    <property type="entry name" value="ERV/ALR_sulphydryl_oxidase"/>
</dbReference>
<feature type="signal peptide" evidence="11">
    <location>
        <begin position="1"/>
        <end position="18"/>
    </location>
</feature>
<dbReference type="EC" id="1.8.3.2" evidence="10"/>
<dbReference type="PANTHER" id="PTHR22897">
    <property type="entry name" value="QUIESCIN Q6-RELATED SULFHYDRYL OXIDASE"/>
    <property type="match status" value="1"/>
</dbReference>
<evidence type="ECO:0000256" key="1">
    <source>
        <dbReference type="ARBA" id="ARBA00001974"/>
    </source>
</evidence>
<comment type="catalytic activity">
    <reaction evidence="9 10">
        <text>2 R'C(R)SH + O2 = R'C(R)S-S(R)CR' + H2O2</text>
        <dbReference type="Rhea" id="RHEA:17357"/>
        <dbReference type="ChEBI" id="CHEBI:15379"/>
        <dbReference type="ChEBI" id="CHEBI:16240"/>
        <dbReference type="ChEBI" id="CHEBI:16520"/>
        <dbReference type="ChEBI" id="CHEBI:17412"/>
        <dbReference type="EC" id="1.8.3.2"/>
    </reaction>
</comment>
<feature type="domain" description="Thioredoxin" evidence="13">
    <location>
        <begin position="4"/>
        <end position="157"/>
    </location>
</feature>
<evidence type="ECO:0000256" key="3">
    <source>
        <dbReference type="ARBA" id="ARBA00022630"/>
    </source>
</evidence>
<evidence type="ECO:0000259" key="13">
    <source>
        <dbReference type="PROSITE" id="PS51352"/>
    </source>
</evidence>
<accession>A0A8D8S8Q2</accession>
<dbReference type="Gene3D" id="3.40.30.10">
    <property type="entry name" value="Glutaredoxin"/>
    <property type="match status" value="2"/>
</dbReference>
<evidence type="ECO:0000256" key="8">
    <source>
        <dbReference type="ARBA" id="ARBA00023180"/>
    </source>
</evidence>
<dbReference type="SUPFAM" id="SSF69000">
    <property type="entry name" value="FAD-dependent thiol oxidase"/>
    <property type="match status" value="1"/>
</dbReference>
<sequence length="644" mass="72903">MFKLLFYFTFVSITFVCSKSIDGRRIYHAISSGQGLYEDSDKVFILGSQNFEENVLGSSSAWLVEFYNSWCGHCIQFAPTWKDFGASVLSWSKIVKVGAVDCSADVNSDLCRDYEIMKYPTLRYFAPHTSKGNYGIETAKSYNVNGMRKKLIKQLLNTTAEQDWPSFDTYNGDVFSVWSKVPSSVKYAVFFVESKPSSNESDDDPMVLGVESILDMSAIPEVNATRVTHDSAAAQQLKLSVIPGISVITRDNDIIPLTTKQTDNTRDNRLQAVIKYLKTQGVTVPEASEEDFGPHTIKSNDASQVIDAIQEEMNRPDHGDIVYQIDLETALRYSLERDAPLKSANIDGERLGAMRAYVNVLVKYFPIDDKGREFLQSVNSSLYEKESFTPVQFQTVITDLIDKHNPFLMKNKKEGYIGCSSRRPGLRGYPCTLWTLFHTLTVSADSKPHLSQGPKEVLHAMQSYIKHFFSCTDCANNFAKETGNLEESIQSLNDSILYLWKTHNHVNFRLHQFPGNRTEDPDHPKIQFPSNSHCPQCYTSSGDWNQTSVLSYLKTIYSKISYKAVSEVHAFTSSPSHTQTKREILSKDKDPLVIDTRYFNSFDISLCVMLYFVSAGILILVALKFCLRKTHRKKNFIYDVLGKA</sequence>
<proteinExistence type="inferred from homology"/>
<evidence type="ECO:0000256" key="11">
    <source>
        <dbReference type="SAM" id="SignalP"/>
    </source>
</evidence>
<protein>
    <recommendedName>
        <fullName evidence="10">Sulfhydryl oxidase</fullName>
        <ecNumber evidence="10">1.8.3.2</ecNumber>
    </recommendedName>
</protein>
<dbReference type="PANTHER" id="PTHR22897:SF8">
    <property type="entry name" value="SULFHYDRYL OXIDASE"/>
    <property type="match status" value="1"/>
</dbReference>
<dbReference type="PROSITE" id="PS51352">
    <property type="entry name" value="THIOREDOXIN_2"/>
    <property type="match status" value="1"/>
</dbReference>
<dbReference type="InterPro" id="IPR013766">
    <property type="entry name" value="Thioredoxin_domain"/>
</dbReference>
<evidence type="ECO:0000259" key="12">
    <source>
        <dbReference type="PROSITE" id="PS51324"/>
    </source>
</evidence>
<feature type="chain" id="PRO_5034846238" description="Sulfhydryl oxidase" evidence="11">
    <location>
        <begin position="19"/>
        <end position="644"/>
    </location>
</feature>
<dbReference type="Pfam" id="PF00085">
    <property type="entry name" value="Thioredoxin"/>
    <property type="match status" value="1"/>
</dbReference>
<evidence type="ECO:0000256" key="2">
    <source>
        <dbReference type="ARBA" id="ARBA00006041"/>
    </source>
</evidence>
<evidence type="ECO:0000256" key="5">
    <source>
        <dbReference type="ARBA" id="ARBA00022827"/>
    </source>
</evidence>
<dbReference type="Gene3D" id="1.20.120.310">
    <property type="entry name" value="ERV/ALR sulfhydryl oxidase domain"/>
    <property type="match status" value="1"/>
</dbReference>
<evidence type="ECO:0000256" key="4">
    <source>
        <dbReference type="ARBA" id="ARBA00022729"/>
    </source>
</evidence>
<evidence type="ECO:0000256" key="9">
    <source>
        <dbReference type="ARBA" id="ARBA00048864"/>
    </source>
</evidence>
<keyword evidence="8" id="KW-0325">Glycoprotein</keyword>
<feature type="transmembrane region" description="Helical" evidence="10">
    <location>
        <begin position="608"/>
        <end position="627"/>
    </location>
</feature>
<keyword evidence="7" id="KW-1015">Disulfide bond</keyword>
<keyword evidence="3 10" id="KW-0285">Flavoprotein</keyword>
<comment type="similarity">
    <text evidence="2">Belongs to the quiescin-sulfhydryl oxidase (QSOX) family.</text>
</comment>
<dbReference type="GO" id="GO:0016971">
    <property type="term" value="F:flavin-dependent sulfhydryl oxidase activity"/>
    <property type="evidence" value="ECO:0007669"/>
    <property type="project" value="InterPro"/>
</dbReference>
<evidence type="ECO:0000256" key="10">
    <source>
        <dbReference type="RuleBase" id="RU371123"/>
    </source>
</evidence>
<comment type="cofactor">
    <cofactor evidence="1 10">
        <name>FAD</name>
        <dbReference type="ChEBI" id="CHEBI:57692"/>
    </cofactor>
</comment>
<dbReference type="Gene3D" id="1.20.120.1960">
    <property type="entry name" value="QSOX sulfhydryl oxidase domain"/>
    <property type="match status" value="1"/>
</dbReference>
<dbReference type="InterPro" id="IPR042568">
    <property type="entry name" value="QSOX_FAD-bd_sf"/>
</dbReference>
<dbReference type="GO" id="GO:0003756">
    <property type="term" value="F:protein disulfide isomerase activity"/>
    <property type="evidence" value="ECO:0007669"/>
    <property type="project" value="TreeGrafter"/>
</dbReference>
<dbReference type="PROSITE" id="PS51324">
    <property type="entry name" value="ERV_ALR"/>
    <property type="match status" value="1"/>
</dbReference>
<dbReference type="GO" id="GO:0000139">
    <property type="term" value="C:Golgi membrane"/>
    <property type="evidence" value="ECO:0007669"/>
    <property type="project" value="TreeGrafter"/>
</dbReference>
<dbReference type="SUPFAM" id="SSF52833">
    <property type="entry name" value="Thioredoxin-like"/>
    <property type="match status" value="1"/>
</dbReference>
<dbReference type="AlphaFoldDB" id="A0A8D8S8Q2"/>
<keyword evidence="4 11" id="KW-0732">Signal</keyword>
<evidence type="ECO:0000313" key="14">
    <source>
        <dbReference type="EMBL" id="CAG6665258.1"/>
    </source>
</evidence>
<dbReference type="GO" id="GO:0006457">
    <property type="term" value="P:protein folding"/>
    <property type="evidence" value="ECO:0007669"/>
    <property type="project" value="TreeGrafter"/>
</dbReference>
<organism evidence="14">
    <name type="scientific">Cacopsylla melanoneura</name>
    <dbReference type="NCBI Taxonomy" id="428564"/>
    <lineage>
        <taxon>Eukaryota</taxon>
        <taxon>Metazoa</taxon>
        <taxon>Ecdysozoa</taxon>
        <taxon>Arthropoda</taxon>
        <taxon>Hexapoda</taxon>
        <taxon>Insecta</taxon>
        <taxon>Pterygota</taxon>
        <taxon>Neoptera</taxon>
        <taxon>Paraneoptera</taxon>
        <taxon>Hemiptera</taxon>
        <taxon>Sternorrhyncha</taxon>
        <taxon>Psylloidea</taxon>
        <taxon>Psyllidae</taxon>
        <taxon>Psyllinae</taxon>
        <taxon>Cacopsylla</taxon>
    </lineage>
</organism>
<keyword evidence="10" id="KW-0472">Membrane</keyword>
<dbReference type="InterPro" id="IPR040986">
    <property type="entry name" value="QSOX_FAD-bd_dom"/>
</dbReference>
<dbReference type="InterPro" id="IPR039798">
    <property type="entry name" value="Sulfhydryl_oxidase"/>
</dbReference>
<dbReference type="Pfam" id="PF04777">
    <property type="entry name" value="Evr1_Alr"/>
    <property type="match status" value="1"/>
</dbReference>
<feature type="domain" description="ERV/ALR sulfhydryl oxidase" evidence="12">
    <location>
        <begin position="422"/>
        <end position="527"/>
    </location>
</feature>
<dbReference type="GO" id="GO:0005615">
    <property type="term" value="C:extracellular space"/>
    <property type="evidence" value="ECO:0007669"/>
    <property type="project" value="TreeGrafter"/>
</dbReference>
<name>A0A8D8S8Q2_9HEMI</name>
<dbReference type="InterPro" id="IPR036774">
    <property type="entry name" value="ERV/ALR_sulphydryl_oxid_sf"/>
</dbReference>